<gene>
    <name evidence="2" type="ORF">g.44980</name>
    <name evidence="1" type="ORF">g.44982</name>
</gene>
<name>A0A146LRG8_LYGHE</name>
<accession>A0A146LRG8</accession>
<organism evidence="2">
    <name type="scientific">Lygus hesperus</name>
    <name type="common">Western plant bug</name>
    <dbReference type="NCBI Taxonomy" id="30085"/>
    <lineage>
        <taxon>Eukaryota</taxon>
        <taxon>Metazoa</taxon>
        <taxon>Ecdysozoa</taxon>
        <taxon>Arthropoda</taxon>
        <taxon>Hexapoda</taxon>
        <taxon>Insecta</taxon>
        <taxon>Pterygota</taxon>
        <taxon>Neoptera</taxon>
        <taxon>Paraneoptera</taxon>
        <taxon>Hemiptera</taxon>
        <taxon>Heteroptera</taxon>
        <taxon>Panheteroptera</taxon>
        <taxon>Cimicomorpha</taxon>
        <taxon>Miridae</taxon>
        <taxon>Mirini</taxon>
        <taxon>Lygus</taxon>
    </lineage>
</organism>
<protein>
    <submittedName>
        <fullName evidence="2">Uncharacterized protein</fullName>
    </submittedName>
</protein>
<reference evidence="2" key="1">
    <citation type="journal article" date="2016" name="Gigascience">
        <title>De novo construction of an expanded transcriptome assembly for the western tarnished plant bug, Lygus hesperus.</title>
        <authorList>
            <person name="Tassone E.E."/>
            <person name="Geib S.M."/>
            <person name="Hall B."/>
            <person name="Fabrick J.A."/>
            <person name="Brent C.S."/>
            <person name="Hull J.J."/>
        </authorList>
    </citation>
    <scope>NUCLEOTIDE SEQUENCE</scope>
</reference>
<sequence>MDWIRHVIVFKELGIIRVMRRHFWWQDNCLFVEDIPKATIRVLHQNTSYFDTPTSIGTSRMKSFLQSTDVYTSFNGVDTTVHDCKQIGWSTHSIESDKEREGDGDTVVYLPFVPIPTEIDVYGVFRQVRGHPSQDCYVEPNHY</sequence>
<proteinExistence type="predicted"/>
<dbReference type="EMBL" id="GDHC01010086">
    <property type="protein sequence ID" value="JAQ08543.1"/>
    <property type="molecule type" value="Transcribed_RNA"/>
</dbReference>
<dbReference type="AlphaFoldDB" id="A0A146LRG8"/>
<evidence type="ECO:0000313" key="1">
    <source>
        <dbReference type="EMBL" id="JAQ08543.1"/>
    </source>
</evidence>
<evidence type="ECO:0000313" key="2">
    <source>
        <dbReference type="EMBL" id="JAQ09705.1"/>
    </source>
</evidence>
<dbReference type="EMBL" id="GDHC01008924">
    <property type="protein sequence ID" value="JAQ09705.1"/>
    <property type="molecule type" value="Transcribed_RNA"/>
</dbReference>